<name>A0A2W4ZC83_9CYAN</name>
<organism evidence="2 3">
    <name type="scientific">Phormidesmis priestleyi</name>
    <dbReference type="NCBI Taxonomy" id="268141"/>
    <lineage>
        <taxon>Bacteria</taxon>
        <taxon>Bacillati</taxon>
        <taxon>Cyanobacteriota</taxon>
        <taxon>Cyanophyceae</taxon>
        <taxon>Leptolyngbyales</taxon>
        <taxon>Leptolyngbyaceae</taxon>
        <taxon>Phormidesmis</taxon>
    </lineage>
</organism>
<dbReference type="InterPro" id="IPR001173">
    <property type="entry name" value="Glyco_trans_2-like"/>
</dbReference>
<evidence type="ECO:0000313" key="2">
    <source>
        <dbReference type="EMBL" id="PZO56291.1"/>
    </source>
</evidence>
<dbReference type="Pfam" id="PF00535">
    <property type="entry name" value="Glycos_transf_2"/>
    <property type="match status" value="1"/>
</dbReference>
<dbReference type="PANTHER" id="PTHR22916:SF3">
    <property type="entry name" value="UDP-GLCNAC:BETAGAL BETA-1,3-N-ACETYLGLUCOSAMINYLTRANSFERASE-LIKE PROTEIN 1"/>
    <property type="match status" value="1"/>
</dbReference>
<dbReference type="InterPro" id="IPR029044">
    <property type="entry name" value="Nucleotide-diphossugar_trans"/>
</dbReference>
<proteinExistence type="predicted"/>
<protein>
    <submittedName>
        <fullName evidence="2">Glycosyl transferase family 2</fullName>
    </submittedName>
</protein>
<dbReference type="EMBL" id="QBMP01000076">
    <property type="protein sequence ID" value="PZO56291.1"/>
    <property type="molecule type" value="Genomic_DNA"/>
</dbReference>
<dbReference type="SUPFAM" id="SSF53448">
    <property type="entry name" value="Nucleotide-diphospho-sugar transferases"/>
    <property type="match status" value="1"/>
</dbReference>
<dbReference type="PANTHER" id="PTHR22916">
    <property type="entry name" value="GLYCOSYLTRANSFERASE"/>
    <property type="match status" value="1"/>
</dbReference>
<evidence type="ECO:0000313" key="3">
    <source>
        <dbReference type="Proteomes" id="UP000249794"/>
    </source>
</evidence>
<dbReference type="Gene3D" id="3.90.550.10">
    <property type="entry name" value="Spore Coat Polysaccharide Biosynthesis Protein SpsA, Chain A"/>
    <property type="match status" value="1"/>
</dbReference>
<dbReference type="Proteomes" id="UP000249794">
    <property type="component" value="Unassembled WGS sequence"/>
</dbReference>
<accession>A0A2W4ZC83</accession>
<keyword evidence="2" id="KW-0808">Transferase</keyword>
<dbReference type="GO" id="GO:0016758">
    <property type="term" value="F:hexosyltransferase activity"/>
    <property type="evidence" value="ECO:0007669"/>
    <property type="project" value="UniProtKB-ARBA"/>
</dbReference>
<dbReference type="AlphaFoldDB" id="A0A2W4ZC83"/>
<gene>
    <name evidence="2" type="ORF">DCF15_09155</name>
</gene>
<sequence>MSNEPAPVSFSQPSLPPSPKVSVCIPTYNRADILPYAVASVLSQTYSNFELIICDDASPDHTSTVVSQWSDPRIRYLRHPQNIQRSRNMRSGYEAAQGEYFIKFDDDDALTPTFLEKAVAILDHQPQVDFVCSDHWIINARNERDFAATDANSAKWGKDRLGRGVIDDLLSETFLHQSLQVGSSLFRKSSLQAVDFMRFEADGCEDFDLLVRCALANQSAYFIPERLMEYRFHGGQTSLRQDIHFLTAKSFCLASYRFPERPDLEQARITKLHGLKQVLAMRLIEKGETQRGRALITELKNASTLSNRARVGQVLSYLPAWVRQLAFQGFRQMRPKDYSEKVRNAAG</sequence>
<reference evidence="3" key="1">
    <citation type="submission" date="2018-04" db="EMBL/GenBank/DDBJ databases">
        <authorList>
            <person name="Cornet L."/>
        </authorList>
    </citation>
    <scope>NUCLEOTIDE SEQUENCE [LARGE SCALE GENOMIC DNA]</scope>
</reference>
<comment type="caution">
    <text evidence="2">The sequence shown here is derived from an EMBL/GenBank/DDBJ whole genome shotgun (WGS) entry which is preliminary data.</text>
</comment>
<feature type="domain" description="Glycosyltransferase 2-like" evidence="1">
    <location>
        <begin position="22"/>
        <end position="132"/>
    </location>
</feature>
<reference evidence="2 3" key="2">
    <citation type="submission" date="2018-06" db="EMBL/GenBank/DDBJ databases">
        <title>Metagenomic assembly of (sub)arctic Cyanobacteria and their associated microbiome from non-axenic cultures.</title>
        <authorList>
            <person name="Baurain D."/>
        </authorList>
    </citation>
    <scope>NUCLEOTIDE SEQUENCE [LARGE SCALE GENOMIC DNA]</scope>
    <source>
        <strain evidence="2">ULC027bin1</strain>
    </source>
</reference>
<evidence type="ECO:0000259" key="1">
    <source>
        <dbReference type="Pfam" id="PF00535"/>
    </source>
</evidence>